<proteinExistence type="predicted"/>
<dbReference type="EMBL" id="FQYP01000006">
    <property type="protein sequence ID" value="SHJ17810.1"/>
    <property type="molecule type" value="Genomic_DNA"/>
</dbReference>
<accession>A0A1M6H6K4</accession>
<organism evidence="1 2">
    <name type="scientific">Aquimarina spongiae</name>
    <dbReference type="NCBI Taxonomy" id="570521"/>
    <lineage>
        <taxon>Bacteria</taxon>
        <taxon>Pseudomonadati</taxon>
        <taxon>Bacteroidota</taxon>
        <taxon>Flavobacteriia</taxon>
        <taxon>Flavobacteriales</taxon>
        <taxon>Flavobacteriaceae</taxon>
        <taxon>Aquimarina</taxon>
    </lineage>
</organism>
<dbReference type="RefSeq" id="WP_073316835.1">
    <property type="nucleotide sequence ID" value="NZ_FQYP01000006.1"/>
</dbReference>
<protein>
    <submittedName>
        <fullName evidence="1">Uncharacterized protein</fullName>
    </submittedName>
</protein>
<sequence>MKRFFKYINIALLTVIMLGCSGDDKTVDDVLANVTSGAVLRTIDIDNNLVYNDITLSFETGSNYVLTIEEQDAQQGELLESIEISARFVENTRVDTNMDGTIDDDDANLTTQVGVIRTLTAADFQPGSRGVPITEITFTADELVTFTGVDEALIEGRDDFELNFVLTLTDGRTFSEDDASGNVSGGSYFSSPYTYRTPIACAITESLADTYTYQITALTSAPGGRSNCPAAPLSGQVTWEETDTPGEYTTSDISFGQFDSCYMDVFSSITFDDVQIVWDCINLVAEGTIETVETANGNEDEFSYVYTIVSTSGSDMTLDFSNSAGDRGTVILTRPDGKVWPALLTR</sequence>
<evidence type="ECO:0000313" key="1">
    <source>
        <dbReference type="EMBL" id="SHJ17810.1"/>
    </source>
</evidence>
<evidence type="ECO:0000313" key="2">
    <source>
        <dbReference type="Proteomes" id="UP000184432"/>
    </source>
</evidence>
<dbReference type="AlphaFoldDB" id="A0A1M6H6K4"/>
<reference evidence="2" key="1">
    <citation type="submission" date="2016-11" db="EMBL/GenBank/DDBJ databases">
        <authorList>
            <person name="Varghese N."/>
            <person name="Submissions S."/>
        </authorList>
    </citation>
    <scope>NUCLEOTIDE SEQUENCE [LARGE SCALE GENOMIC DNA]</scope>
    <source>
        <strain evidence="2">DSM 22623</strain>
    </source>
</reference>
<name>A0A1M6H6K4_9FLAO</name>
<dbReference type="STRING" id="570521.SAMN04488508_10697"/>
<gene>
    <name evidence="1" type="ORF">SAMN04488508_10697</name>
</gene>
<dbReference type="Proteomes" id="UP000184432">
    <property type="component" value="Unassembled WGS sequence"/>
</dbReference>
<keyword evidence="2" id="KW-1185">Reference proteome</keyword>
<dbReference type="PROSITE" id="PS51257">
    <property type="entry name" value="PROKAR_LIPOPROTEIN"/>
    <property type="match status" value="1"/>
</dbReference>
<dbReference type="OrthoDB" id="1327228at2"/>